<proteinExistence type="predicted"/>
<evidence type="ECO:0000313" key="2">
    <source>
        <dbReference type="Proteomes" id="UP000254502"/>
    </source>
</evidence>
<name>A0A380DL15_STAAU</name>
<evidence type="ECO:0000313" key="1">
    <source>
        <dbReference type="EMBL" id="SUK35333.1"/>
    </source>
</evidence>
<protein>
    <submittedName>
        <fullName evidence="1">Mobile element protein</fullName>
    </submittedName>
</protein>
<accession>A0A380DL15</accession>
<dbReference type="AlphaFoldDB" id="A0A380DL15"/>
<dbReference type="PANTHER" id="PTHR33408">
    <property type="entry name" value="TRANSPOSASE"/>
    <property type="match status" value="1"/>
</dbReference>
<reference evidence="1 2" key="1">
    <citation type="submission" date="2018-06" db="EMBL/GenBank/DDBJ databases">
        <authorList>
            <consortium name="Pathogen Informatics"/>
            <person name="Doyle S."/>
        </authorList>
    </citation>
    <scope>NUCLEOTIDE SEQUENCE [LARGE SCALE GENOMIC DNA]</scope>
    <source>
        <strain evidence="1 2">NCTC5664</strain>
    </source>
</reference>
<sequence>MIMITRILKMFIVMKNTKVIILKNKIFVFEKSIKKHNEMMWLAQDQTPSYKTINRFRVNPNTDALIESLFIQSAYFYRI</sequence>
<gene>
    <name evidence="1" type="ORF">NCTC5664_00587</name>
</gene>
<organism evidence="1 2">
    <name type="scientific">Staphylococcus aureus</name>
    <dbReference type="NCBI Taxonomy" id="1280"/>
    <lineage>
        <taxon>Bacteria</taxon>
        <taxon>Bacillati</taxon>
        <taxon>Bacillota</taxon>
        <taxon>Bacilli</taxon>
        <taxon>Bacillales</taxon>
        <taxon>Staphylococcaceae</taxon>
        <taxon>Staphylococcus</taxon>
    </lineage>
</organism>
<dbReference type="PANTHER" id="PTHR33408:SF2">
    <property type="entry name" value="TRANSPOSASE DDE DOMAIN-CONTAINING PROTEIN"/>
    <property type="match status" value="1"/>
</dbReference>
<dbReference type="EMBL" id="UHAQ01000002">
    <property type="protein sequence ID" value="SUK35333.1"/>
    <property type="molecule type" value="Genomic_DNA"/>
</dbReference>
<dbReference type="Proteomes" id="UP000254502">
    <property type="component" value="Unassembled WGS sequence"/>
</dbReference>